<sequence length="86" mass="9679">MDDIVDGKKTIPAVDFGYQQDEIQKVAKLFADILMIAIVYRGDEFVEFGSEIFFQGSIRLAFVPWTALLAKQFPDCAEELGEVARC</sequence>
<name>A0A840ULB6_9BACT</name>
<dbReference type="EMBL" id="JACHEO010000001">
    <property type="protein sequence ID" value="MBB5346425.1"/>
    <property type="molecule type" value="Genomic_DNA"/>
</dbReference>
<accession>A0A840ULB6</accession>
<protein>
    <submittedName>
        <fullName evidence="1">Uncharacterized protein</fullName>
    </submittedName>
</protein>
<evidence type="ECO:0000313" key="1">
    <source>
        <dbReference type="EMBL" id="MBB5346425.1"/>
    </source>
</evidence>
<dbReference type="Proteomes" id="UP000539642">
    <property type="component" value="Unassembled WGS sequence"/>
</dbReference>
<keyword evidence="2" id="KW-1185">Reference proteome</keyword>
<reference evidence="1 2" key="1">
    <citation type="submission" date="2020-08" db="EMBL/GenBank/DDBJ databases">
        <title>Genomic Encyclopedia of Type Strains, Phase IV (KMG-IV): sequencing the most valuable type-strain genomes for metagenomic binning, comparative biology and taxonomic classification.</title>
        <authorList>
            <person name="Goeker M."/>
        </authorList>
    </citation>
    <scope>NUCLEOTIDE SEQUENCE [LARGE SCALE GENOMIC DNA]</scope>
    <source>
        <strain evidence="1 2">DSM 28570</strain>
    </source>
</reference>
<evidence type="ECO:0000313" key="2">
    <source>
        <dbReference type="Proteomes" id="UP000539642"/>
    </source>
</evidence>
<organism evidence="1 2">
    <name type="scientific">Desulfoprunum benzoelyticum</name>
    <dbReference type="NCBI Taxonomy" id="1506996"/>
    <lineage>
        <taxon>Bacteria</taxon>
        <taxon>Pseudomonadati</taxon>
        <taxon>Thermodesulfobacteriota</taxon>
        <taxon>Desulfobulbia</taxon>
        <taxon>Desulfobulbales</taxon>
        <taxon>Desulfobulbaceae</taxon>
        <taxon>Desulfoprunum</taxon>
    </lineage>
</organism>
<gene>
    <name evidence="1" type="ORF">HNQ81_000132</name>
</gene>
<dbReference type="AlphaFoldDB" id="A0A840ULB6"/>
<comment type="caution">
    <text evidence="1">The sequence shown here is derived from an EMBL/GenBank/DDBJ whole genome shotgun (WGS) entry which is preliminary data.</text>
</comment>
<proteinExistence type="predicted"/>